<evidence type="ECO:0000259" key="5">
    <source>
        <dbReference type="Pfam" id="PF00551"/>
    </source>
</evidence>
<feature type="site" description="Raises pKa of active site His" evidence="4">
    <location>
        <position position="149"/>
    </location>
</feature>
<dbReference type="Proteomes" id="UP000006251">
    <property type="component" value="Unassembled WGS sequence"/>
</dbReference>
<dbReference type="HAMAP" id="MF_01930">
    <property type="entry name" value="PurN"/>
    <property type="match status" value="1"/>
</dbReference>
<evidence type="ECO:0000313" key="6">
    <source>
        <dbReference type="EMBL" id="GAC29358.1"/>
    </source>
</evidence>
<evidence type="ECO:0000256" key="3">
    <source>
        <dbReference type="ARBA" id="ARBA00022755"/>
    </source>
</evidence>
<keyword evidence="7" id="KW-1185">Reference proteome</keyword>
<evidence type="ECO:0000256" key="4">
    <source>
        <dbReference type="HAMAP-Rule" id="MF_01930"/>
    </source>
</evidence>
<dbReference type="GO" id="GO:0004644">
    <property type="term" value="F:phosphoribosylglycinamide formyltransferase activity"/>
    <property type="evidence" value="ECO:0007669"/>
    <property type="project" value="UniProtKB-UniRule"/>
</dbReference>
<dbReference type="InterPro" id="IPR002376">
    <property type="entry name" value="Formyl_transf_N"/>
</dbReference>
<name>K6ZKE3_9ALTE</name>
<comment type="similarity">
    <text evidence="4">Belongs to the GART family.</text>
</comment>
<dbReference type="InterPro" id="IPR004607">
    <property type="entry name" value="GART"/>
</dbReference>
<comment type="function">
    <text evidence="4">Catalyzes the transfer of a formyl group from 10-formyltetrahydrofolate to 5-phospho-ribosyl-glycinamide (GAR), producing 5-phospho-ribosyl-N-formylglycinamide (FGAR) and tetrahydrofolate.</text>
</comment>
<dbReference type="CDD" id="cd08645">
    <property type="entry name" value="FMT_core_GART"/>
    <property type="match status" value="1"/>
</dbReference>
<dbReference type="STRING" id="1121922.GCA_000428905_03104"/>
<keyword evidence="3 4" id="KW-0658">Purine biosynthesis</keyword>
<protein>
    <recommendedName>
        <fullName evidence="4">Phosphoribosylglycinamide formyltransferase</fullName>
        <ecNumber evidence="4">2.1.2.2</ecNumber>
    </recommendedName>
    <alternativeName>
        <fullName evidence="4">5'-phosphoribosylglycinamide transformylase</fullName>
    </alternativeName>
    <alternativeName>
        <fullName evidence="4">GAR transformylase</fullName>
        <shortName evidence="4">GART</shortName>
    </alternativeName>
</protein>
<gene>
    <name evidence="4 6" type="primary">purN</name>
    <name evidence="6" type="ORF">GPAL_2501</name>
</gene>
<feature type="binding site" evidence="4">
    <location>
        <position position="111"/>
    </location>
    <ligand>
        <name>(6R)-10-formyltetrahydrofolate</name>
        <dbReference type="ChEBI" id="CHEBI:195366"/>
    </ligand>
</feature>
<feature type="domain" description="Formyl transferase N-terminal" evidence="5">
    <location>
        <begin position="6"/>
        <end position="186"/>
    </location>
</feature>
<dbReference type="PANTHER" id="PTHR43369">
    <property type="entry name" value="PHOSPHORIBOSYLGLYCINAMIDE FORMYLTRANSFERASE"/>
    <property type="match status" value="1"/>
</dbReference>
<feature type="binding site" evidence="4">
    <location>
        <begin position="94"/>
        <end position="97"/>
    </location>
    <ligand>
        <name>(6R)-10-formyltetrahydrofolate</name>
        <dbReference type="ChEBI" id="CHEBI:195366"/>
    </ligand>
</feature>
<dbReference type="InterPro" id="IPR036477">
    <property type="entry name" value="Formyl_transf_N_sf"/>
</dbReference>
<dbReference type="PANTHER" id="PTHR43369:SF2">
    <property type="entry name" value="PHOSPHORIBOSYLGLYCINAMIDE FORMYLTRANSFERASE"/>
    <property type="match status" value="1"/>
</dbReference>
<organism evidence="6 7">
    <name type="scientific">Brumicola pallidula DSM 14239 = ACAM 615</name>
    <dbReference type="NCBI Taxonomy" id="1121922"/>
    <lineage>
        <taxon>Bacteria</taxon>
        <taxon>Pseudomonadati</taxon>
        <taxon>Pseudomonadota</taxon>
        <taxon>Gammaproteobacteria</taxon>
        <taxon>Alteromonadales</taxon>
        <taxon>Alteromonadaceae</taxon>
        <taxon>Brumicola</taxon>
    </lineage>
</organism>
<feature type="active site" description="Proton donor" evidence="4">
    <location>
        <position position="113"/>
    </location>
</feature>
<accession>K6ZKE3</accession>
<dbReference type="Gene3D" id="3.40.50.170">
    <property type="entry name" value="Formyl transferase, N-terminal domain"/>
    <property type="match status" value="1"/>
</dbReference>
<comment type="caution">
    <text evidence="6">The sequence shown here is derived from an EMBL/GenBank/DDBJ whole genome shotgun (WGS) entry which is preliminary data.</text>
</comment>
<comment type="catalytic activity">
    <reaction evidence="4">
        <text>N(1)-(5-phospho-beta-D-ribosyl)glycinamide + (6R)-10-formyltetrahydrofolate = N(2)-formyl-N(1)-(5-phospho-beta-D-ribosyl)glycinamide + (6S)-5,6,7,8-tetrahydrofolate + H(+)</text>
        <dbReference type="Rhea" id="RHEA:15053"/>
        <dbReference type="ChEBI" id="CHEBI:15378"/>
        <dbReference type="ChEBI" id="CHEBI:57453"/>
        <dbReference type="ChEBI" id="CHEBI:143788"/>
        <dbReference type="ChEBI" id="CHEBI:147286"/>
        <dbReference type="ChEBI" id="CHEBI:195366"/>
        <dbReference type="EC" id="2.1.2.2"/>
    </reaction>
</comment>
<dbReference type="RefSeq" id="WP_006012132.1">
    <property type="nucleotide sequence ID" value="NZ_AUAV01000017.1"/>
</dbReference>
<dbReference type="AlphaFoldDB" id="K6ZKE3"/>
<dbReference type="EC" id="2.1.2.2" evidence="4"/>
<dbReference type="NCBIfam" id="TIGR00639">
    <property type="entry name" value="PurN"/>
    <property type="match status" value="1"/>
</dbReference>
<feature type="binding site" evidence="4">
    <location>
        <begin position="16"/>
        <end position="18"/>
    </location>
    <ligand>
        <name>N(1)-(5-phospho-beta-D-ribosyl)glycinamide</name>
        <dbReference type="ChEBI" id="CHEBI:143788"/>
    </ligand>
</feature>
<dbReference type="SUPFAM" id="SSF53328">
    <property type="entry name" value="Formyltransferase"/>
    <property type="match status" value="1"/>
</dbReference>
<evidence type="ECO:0000256" key="2">
    <source>
        <dbReference type="ARBA" id="ARBA00022679"/>
    </source>
</evidence>
<proteinExistence type="inferred from homology"/>
<evidence type="ECO:0000313" key="7">
    <source>
        <dbReference type="Proteomes" id="UP000006251"/>
    </source>
</evidence>
<dbReference type="Pfam" id="PF00551">
    <property type="entry name" value="Formyl_trans_N"/>
    <property type="match status" value="1"/>
</dbReference>
<sequence length="216" mass="23637">MANSQKRIVILVSGNGSNARAIIDSCMTQAINGSVVKLISNVQSAHALEMAAQANIPSTCIDHKTFHDRDSFDIALSQEIDSAKPDIIVLAGFMRILSDAFVAKYLGRLLNIHPSLLPKYTGLRTHQRAIDNEDSEHGTSVHFVTPELDGGPVVLQAKVPVFENDTVDDLASRVLVQEHKIYPLVVNWLCNGRIALNNKKAFFDGQELPECGYASD</sequence>
<dbReference type="UniPathway" id="UPA00074">
    <property type="reaction ID" value="UER00126"/>
</dbReference>
<evidence type="ECO:0000256" key="1">
    <source>
        <dbReference type="ARBA" id="ARBA00005054"/>
    </source>
</evidence>
<comment type="pathway">
    <text evidence="1 4">Purine metabolism; IMP biosynthesis via de novo pathway; N(2)-formyl-N(1)-(5-phospho-D-ribosyl)glycinamide from N(1)-(5-phospho-D-ribosyl)glycinamide (10-formyl THF route): step 1/1.</text>
</comment>
<dbReference type="EMBL" id="BAEQ01000043">
    <property type="protein sequence ID" value="GAC29358.1"/>
    <property type="molecule type" value="Genomic_DNA"/>
</dbReference>
<dbReference type="GO" id="GO:0006189">
    <property type="term" value="P:'de novo' IMP biosynthetic process"/>
    <property type="evidence" value="ECO:0007669"/>
    <property type="project" value="UniProtKB-UniRule"/>
</dbReference>
<dbReference type="OrthoDB" id="9806170at2"/>
<dbReference type="GO" id="GO:0005829">
    <property type="term" value="C:cytosol"/>
    <property type="evidence" value="ECO:0007669"/>
    <property type="project" value="TreeGrafter"/>
</dbReference>
<keyword evidence="2 4" id="KW-0808">Transferase</keyword>
<reference evidence="7" key="1">
    <citation type="journal article" date="2014" name="Environ. Microbiol.">
        <title>Comparative genomics of the marine bacterial genus Glaciecola reveals the high degree of genomic diversity and genomic characteristic for cold adaptation.</title>
        <authorList>
            <person name="Qin Q.L."/>
            <person name="Xie B.B."/>
            <person name="Yu Y."/>
            <person name="Shu Y.L."/>
            <person name="Rong J.C."/>
            <person name="Zhang Y.J."/>
            <person name="Zhao D.L."/>
            <person name="Chen X.L."/>
            <person name="Zhang X.Y."/>
            <person name="Chen B."/>
            <person name="Zhou B.C."/>
            <person name="Zhang Y.Z."/>
        </authorList>
    </citation>
    <scope>NUCLEOTIDE SEQUENCE [LARGE SCALE GENOMIC DNA]</scope>
    <source>
        <strain evidence="7">ACAM 615</strain>
    </source>
</reference>
<feature type="binding site" evidence="4">
    <location>
        <position position="69"/>
    </location>
    <ligand>
        <name>(6R)-10-formyltetrahydrofolate</name>
        <dbReference type="ChEBI" id="CHEBI:195366"/>
    </ligand>
</feature>